<organism evidence="2 3">
    <name type="scientific">Araneus ventricosus</name>
    <name type="common">Orbweaver spider</name>
    <name type="synonym">Epeira ventricosa</name>
    <dbReference type="NCBI Taxonomy" id="182803"/>
    <lineage>
        <taxon>Eukaryota</taxon>
        <taxon>Metazoa</taxon>
        <taxon>Ecdysozoa</taxon>
        <taxon>Arthropoda</taxon>
        <taxon>Chelicerata</taxon>
        <taxon>Arachnida</taxon>
        <taxon>Araneae</taxon>
        <taxon>Araneomorphae</taxon>
        <taxon>Entelegynae</taxon>
        <taxon>Araneoidea</taxon>
        <taxon>Araneidae</taxon>
        <taxon>Araneus</taxon>
    </lineage>
</organism>
<comment type="caution">
    <text evidence="2">The sequence shown here is derived from an EMBL/GenBank/DDBJ whole genome shotgun (WGS) entry which is preliminary data.</text>
</comment>
<evidence type="ECO:0000256" key="1">
    <source>
        <dbReference type="SAM" id="MobiDB-lite"/>
    </source>
</evidence>
<dbReference type="InterPro" id="IPR028082">
    <property type="entry name" value="Peripla_BP_I"/>
</dbReference>
<name>A0A4Y2HUC2_ARAVE</name>
<gene>
    <name evidence="2" type="ORF">AVEN_229663_1</name>
</gene>
<dbReference type="EMBL" id="BGPR01104245">
    <property type="protein sequence ID" value="GBM69001.1"/>
    <property type="molecule type" value="Genomic_DNA"/>
</dbReference>
<accession>A0A4Y2HUC2</accession>
<evidence type="ECO:0000313" key="3">
    <source>
        <dbReference type="Proteomes" id="UP000499080"/>
    </source>
</evidence>
<dbReference type="AlphaFoldDB" id="A0A4Y2HUC2"/>
<sequence length="77" mass="8713">MMIDERGDAEGNYTVMALLETENSTRSRMRPVARFTHQGSNDLPSLRLEREINWIAGKPPRSEPECGFDGEKCDTTP</sequence>
<feature type="compositionally biased region" description="Basic and acidic residues" evidence="1">
    <location>
        <begin position="60"/>
        <end position="77"/>
    </location>
</feature>
<dbReference type="Gene3D" id="3.40.50.2300">
    <property type="match status" value="1"/>
</dbReference>
<reference evidence="2 3" key="1">
    <citation type="journal article" date="2019" name="Sci. Rep.">
        <title>Orb-weaving spider Araneus ventricosus genome elucidates the spidroin gene catalogue.</title>
        <authorList>
            <person name="Kono N."/>
            <person name="Nakamura H."/>
            <person name="Ohtoshi R."/>
            <person name="Moran D.A.P."/>
            <person name="Shinohara A."/>
            <person name="Yoshida Y."/>
            <person name="Fujiwara M."/>
            <person name="Mori M."/>
            <person name="Tomita M."/>
            <person name="Arakawa K."/>
        </authorList>
    </citation>
    <scope>NUCLEOTIDE SEQUENCE [LARGE SCALE GENOMIC DNA]</scope>
</reference>
<protein>
    <submittedName>
        <fullName evidence="2">Uncharacterized protein</fullName>
    </submittedName>
</protein>
<feature type="non-terminal residue" evidence="2">
    <location>
        <position position="77"/>
    </location>
</feature>
<dbReference type="SUPFAM" id="SSF53822">
    <property type="entry name" value="Periplasmic binding protein-like I"/>
    <property type="match status" value="1"/>
</dbReference>
<evidence type="ECO:0000313" key="2">
    <source>
        <dbReference type="EMBL" id="GBM69001.1"/>
    </source>
</evidence>
<proteinExistence type="predicted"/>
<feature type="region of interest" description="Disordered" evidence="1">
    <location>
        <begin position="57"/>
        <end position="77"/>
    </location>
</feature>
<dbReference type="Proteomes" id="UP000499080">
    <property type="component" value="Unassembled WGS sequence"/>
</dbReference>
<dbReference type="OrthoDB" id="6419048at2759"/>
<keyword evidence="3" id="KW-1185">Reference proteome</keyword>